<dbReference type="Gene3D" id="3.40.50.620">
    <property type="entry name" value="HUPs"/>
    <property type="match status" value="1"/>
</dbReference>
<dbReference type="GO" id="GO:0005524">
    <property type="term" value="F:ATP binding"/>
    <property type="evidence" value="ECO:0007669"/>
    <property type="project" value="UniProtKB-KW"/>
</dbReference>
<dbReference type="GO" id="GO:0008033">
    <property type="term" value="P:tRNA processing"/>
    <property type="evidence" value="ECO:0007669"/>
    <property type="project" value="UniProtKB-KW"/>
</dbReference>
<protein>
    <recommendedName>
        <fullName evidence="1">tRNA(Ile)-lysidine synthetase</fullName>
        <ecNumber evidence="1">6.3.4.19</ecNumber>
    </recommendedName>
</protein>
<evidence type="ECO:0000256" key="3">
    <source>
        <dbReference type="ARBA" id="ARBA00022694"/>
    </source>
</evidence>
<evidence type="ECO:0000313" key="9">
    <source>
        <dbReference type="EMBL" id="CAE6527134.1"/>
    </source>
</evidence>
<reference evidence="9" key="1">
    <citation type="submission" date="2021-01" db="EMBL/GenBank/DDBJ databases">
        <authorList>
            <person name="Kaushik A."/>
        </authorList>
    </citation>
    <scope>NUCLEOTIDE SEQUENCE</scope>
    <source>
        <strain evidence="9">Type strain: AG8-Rh-89/</strain>
    </source>
</reference>
<evidence type="ECO:0000256" key="4">
    <source>
        <dbReference type="ARBA" id="ARBA00022741"/>
    </source>
</evidence>
<dbReference type="EMBL" id="CAJMWZ010006765">
    <property type="protein sequence ID" value="CAE6527134.1"/>
    <property type="molecule type" value="Genomic_DNA"/>
</dbReference>
<accession>A0A8H3HFQ1</accession>
<feature type="region of interest" description="Disordered" evidence="7">
    <location>
        <begin position="370"/>
        <end position="434"/>
    </location>
</feature>
<dbReference type="AlphaFoldDB" id="A0A8H3HFQ1"/>
<keyword evidence="2" id="KW-0436">Ligase</keyword>
<feature type="compositionally biased region" description="Polar residues" evidence="7">
    <location>
        <begin position="403"/>
        <end position="413"/>
    </location>
</feature>
<dbReference type="PANTHER" id="PTHR43033:SF1">
    <property type="entry name" value="TRNA(ILE)-LYSIDINE SYNTHASE-RELATED"/>
    <property type="match status" value="1"/>
</dbReference>
<comment type="caution">
    <text evidence="9">The sequence shown here is derived from an EMBL/GenBank/DDBJ whole genome shotgun (WGS) entry which is preliminary data.</text>
</comment>
<name>A0A8H3HFQ1_9AGAM</name>
<evidence type="ECO:0000256" key="7">
    <source>
        <dbReference type="SAM" id="MobiDB-lite"/>
    </source>
</evidence>
<evidence type="ECO:0000259" key="8">
    <source>
        <dbReference type="Pfam" id="PF01171"/>
    </source>
</evidence>
<evidence type="ECO:0000313" key="10">
    <source>
        <dbReference type="Proteomes" id="UP000663850"/>
    </source>
</evidence>
<evidence type="ECO:0000256" key="2">
    <source>
        <dbReference type="ARBA" id="ARBA00022598"/>
    </source>
</evidence>
<dbReference type="InterPro" id="IPR012094">
    <property type="entry name" value="tRNA_Ile_lys_synt"/>
</dbReference>
<keyword evidence="5" id="KW-0067">ATP-binding</keyword>
<dbReference type="SUPFAM" id="SSF52402">
    <property type="entry name" value="Adenine nucleotide alpha hydrolases-like"/>
    <property type="match status" value="1"/>
</dbReference>
<evidence type="ECO:0000256" key="6">
    <source>
        <dbReference type="ARBA" id="ARBA00048539"/>
    </source>
</evidence>
<proteinExistence type="inferred from homology"/>
<dbReference type="InterPro" id="IPR011063">
    <property type="entry name" value="TilS/TtcA_N"/>
</dbReference>
<feature type="domain" description="tRNA(Ile)-lysidine/2-thiocytidine synthase N-terminal" evidence="8">
    <location>
        <begin position="26"/>
        <end position="210"/>
    </location>
</feature>
<feature type="compositionally biased region" description="Polar residues" evidence="7">
    <location>
        <begin position="377"/>
        <end position="389"/>
    </location>
</feature>
<evidence type="ECO:0000256" key="1">
    <source>
        <dbReference type="ARBA" id="ARBA00013267"/>
    </source>
</evidence>
<dbReference type="Pfam" id="PF01171">
    <property type="entry name" value="ATP_bind_3"/>
    <property type="match status" value="1"/>
</dbReference>
<gene>
    <name evidence="9" type="ORF">RDB_LOCUS125210</name>
</gene>
<dbReference type="EC" id="6.3.4.19" evidence="1"/>
<organism evidence="9 10">
    <name type="scientific">Rhizoctonia solani</name>
    <dbReference type="NCBI Taxonomy" id="456999"/>
    <lineage>
        <taxon>Eukaryota</taxon>
        <taxon>Fungi</taxon>
        <taxon>Dikarya</taxon>
        <taxon>Basidiomycota</taxon>
        <taxon>Agaricomycotina</taxon>
        <taxon>Agaricomycetes</taxon>
        <taxon>Cantharellales</taxon>
        <taxon>Ceratobasidiaceae</taxon>
        <taxon>Rhizoctonia</taxon>
    </lineage>
</organism>
<keyword evidence="3" id="KW-0819">tRNA processing</keyword>
<dbReference type="GO" id="GO:0032267">
    <property type="term" value="F:tRNA(Ile)-lysidine synthase activity"/>
    <property type="evidence" value="ECO:0007669"/>
    <property type="project" value="UniProtKB-EC"/>
</dbReference>
<dbReference type="NCBIfam" id="TIGR02432">
    <property type="entry name" value="lysidine_TilS_N"/>
    <property type="match status" value="1"/>
</dbReference>
<sequence>MSAITPIEFTHLLSACRPPSGWGKSITVALSGGPDSICLLSLLHRARLGLPLRSITIDHALQPTSRDSALRTRARSEAIGVPGLVLPAEWDRAIPKEGEAVEGAARDARYRALWRGLQLGEGSGTVMFGHHADDQVETVIMRVLRGTGDPRAGDLRTEYPLRGMQTYISRPLLTVPKERILATCRAHNLEYEQDVTNFMPGLTVRNAVRHVLTNRPVDATLTNGPIPADGLIHINGIRGPVTLDKIQLAINHERILATCRAHNLEYEQDVTNFMPNLTSISTDAIQSAIRHVHILAGGTGTPDLNLVRAYVGKMSERSPTIYEYTPVLVPPQRSSSSPHNNKWKQTQPTHSFIAFYDTYRLIHGEHLQAKPTDDEQASNGSCKRYSTNKTKTKTHSPVFVQAHTYSGLPSGQDRTGRSGHGERGNRVAGGSKGG</sequence>
<dbReference type="Proteomes" id="UP000663850">
    <property type="component" value="Unassembled WGS sequence"/>
</dbReference>
<keyword evidence="4" id="KW-0547">Nucleotide-binding</keyword>
<dbReference type="PANTHER" id="PTHR43033">
    <property type="entry name" value="TRNA(ILE)-LYSIDINE SYNTHASE-RELATED"/>
    <property type="match status" value="1"/>
</dbReference>
<dbReference type="InterPro" id="IPR012795">
    <property type="entry name" value="tRNA_Ile_lys_synt_N"/>
</dbReference>
<feature type="compositionally biased region" description="Basic and acidic residues" evidence="7">
    <location>
        <begin position="414"/>
        <end position="425"/>
    </location>
</feature>
<evidence type="ECO:0000256" key="5">
    <source>
        <dbReference type="ARBA" id="ARBA00022840"/>
    </source>
</evidence>
<comment type="catalytic activity">
    <reaction evidence="6">
        <text>cytidine(34) in tRNA(Ile2) + L-lysine + ATP = lysidine(34) in tRNA(Ile2) + AMP + diphosphate + H(+)</text>
        <dbReference type="Rhea" id="RHEA:43744"/>
        <dbReference type="Rhea" id="RHEA-COMP:10625"/>
        <dbReference type="Rhea" id="RHEA-COMP:10670"/>
        <dbReference type="ChEBI" id="CHEBI:15378"/>
        <dbReference type="ChEBI" id="CHEBI:30616"/>
        <dbReference type="ChEBI" id="CHEBI:32551"/>
        <dbReference type="ChEBI" id="CHEBI:33019"/>
        <dbReference type="ChEBI" id="CHEBI:82748"/>
        <dbReference type="ChEBI" id="CHEBI:83665"/>
        <dbReference type="ChEBI" id="CHEBI:456215"/>
        <dbReference type="EC" id="6.3.4.19"/>
    </reaction>
</comment>
<dbReference type="CDD" id="cd01992">
    <property type="entry name" value="TilS_N"/>
    <property type="match status" value="1"/>
</dbReference>
<dbReference type="InterPro" id="IPR014729">
    <property type="entry name" value="Rossmann-like_a/b/a_fold"/>
</dbReference>
<dbReference type="HAMAP" id="MF_01161">
    <property type="entry name" value="tRNA_Ile_lys_synt"/>
    <property type="match status" value="1"/>
</dbReference>